<dbReference type="GO" id="GO:0071013">
    <property type="term" value="C:catalytic step 2 spliceosome"/>
    <property type="evidence" value="ECO:0007669"/>
    <property type="project" value="TreeGrafter"/>
</dbReference>
<sequence>MSSLMAMQRAGNTMISSISKVRTSIPFSYYNRTLKISSFSSRNLSLSRTLTTSAIPHNNYDRTTPSSNDPRGFQRDGGGPGAHPPQRGNPNPNQWNSQNQPQNPNQWNPQNQGYQRPPQNQGYQRPPQNQGFQSPNPNPNPQWNAQNQGYPKPQNPNSNQWNPRNQGYQRPENTNPPNQWNNNNQGQNYNPRGNANPNQWNNQGQNYPSPPPPPRGNTNQNLWDNQAQNQRQVAVDQAPPPPVDVPQNVDLFGLCKEGKVKEAVDFIIQGVVVPDAEAIYALLNLCGNPKFVDDARKIHGYVMRSQFKGDFQMVNKCIEMFGKAGLTKDARAVFDRLPEKSMDSWHLMMYAYATNSLGDDGLQLYEEMRKVGVRPDQETFLAVLASCASAEAVEEGFIHFESMQTDFGITPGIEHYLGLIDVLGKSGHVNEAEEFIQNLPFEPTAQIWEALMNYGQIHGDIDLEDRAEELMTLLDSSKAPKNKLPTPPPKKRSMPNNMLEGKNRVGEYRYVTPYKAELEEKKGLNGQMKQAGYVPDTRYVLHDIDQEAKEQALLYHSERLAIAYGLISTPARQPLRIIKNLRICGDCHNAIKIMAKIVGRQLIVRDNKRFHHFENGKCSCGDYWKGNYNVTFIYELCAKEHSTGCKGHLGSNSRVTGSKHVKFNLKPVKTLTTKEHKKSHFGNAFHLCREILPLTKLVVDANIQFRLGNVDAFQLADGLHYTCSCVGQLTGMYWYKYRLMRQIRMCKDLKHLIYYRFNTGPVGKGPGFGFWAPMWRVWLFFLCGIVPLLERWLGNLLARQFEGRHSKGVAQTVTKQRVESHFDLELRAAVMHDVLDAMPEGIRQNKARTILQHLSEARRCWKANAPWKVPGLPVPIENMILRYVKKNLGRSTRLWLKAEQERQHNYLKDGPYVTPQEAVAIYATTSQREELGLIEQAYANPHEALSQINVTSLHGMLLKSYLIPVYKIEPLEKITDAYLDQYFWYKGDKRIWDTSDGQCVVMLQMKFEKFFVKIGLTMLNRLLRLILDHNIADYLTAKNNVVLSYKDMSHTNLYVNLGRSVFWDMKNRLPRSITTLEWENSFVSVFSKDNPYLLFSMCGFEVRIPPKMRMTQEAFSNTKDGVWNLQNEQTKERTTVAFLRVDDEHMKVFENRVRQILTSYDIFPRSNCAYPGTTIFAGQV</sequence>
<evidence type="ECO:0000259" key="5">
    <source>
        <dbReference type="Pfam" id="PF10598"/>
    </source>
</evidence>
<evidence type="ECO:0008006" key="9">
    <source>
        <dbReference type="Google" id="ProtNLM"/>
    </source>
</evidence>
<dbReference type="InterPro" id="IPR032867">
    <property type="entry name" value="DYW_dom"/>
</dbReference>
<dbReference type="Pfam" id="PF10598">
    <property type="entry name" value="RRM_4"/>
    <property type="match status" value="1"/>
</dbReference>
<dbReference type="GO" id="GO:0097157">
    <property type="term" value="F:pre-mRNA intronic binding"/>
    <property type="evidence" value="ECO:0007669"/>
    <property type="project" value="TreeGrafter"/>
</dbReference>
<feature type="compositionally biased region" description="Polar residues" evidence="3">
    <location>
        <begin position="113"/>
        <end position="123"/>
    </location>
</feature>
<dbReference type="Proteomes" id="UP000316621">
    <property type="component" value="Chromosome 2"/>
</dbReference>
<feature type="region of interest" description="Disordered" evidence="3">
    <location>
        <begin position="55"/>
        <end position="222"/>
    </location>
</feature>
<dbReference type="PROSITE" id="PS51375">
    <property type="entry name" value="PPR"/>
    <property type="match status" value="1"/>
</dbReference>
<dbReference type="Gramene" id="RZC49989">
    <property type="protein sequence ID" value="RZC49989"/>
    <property type="gene ID" value="C5167_018415"/>
</dbReference>
<feature type="region of interest" description="Disordered" evidence="3">
    <location>
        <begin position="477"/>
        <end position="499"/>
    </location>
</feature>
<dbReference type="GO" id="GO:0030620">
    <property type="term" value="F:U2 snRNA binding"/>
    <property type="evidence" value="ECO:0007669"/>
    <property type="project" value="TreeGrafter"/>
</dbReference>
<evidence type="ECO:0000313" key="7">
    <source>
        <dbReference type="EMBL" id="RZC49989.1"/>
    </source>
</evidence>
<dbReference type="Gene3D" id="3.30.43.40">
    <property type="entry name" value="Pre-mRNA-processing-splicing factor 8, U5-snRNA-binding domain"/>
    <property type="match status" value="1"/>
</dbReference>
<dbReference type="InterPro" id="IPR019582">
    <property type="entry name" value="RRM_spliceosomal_PrP8"/>
</dbReference>
<evidence type="ECO:0000256" key="3">
    <source>
        <dbReference type="SAM" id="MobiDB-lite"/>
    </source>
</evidence>
<feature type="compositionally biased region" description="Low complexity" evidence="3">
    <location>
        <begin position="173"/>
        <end position="194"/>
    </location>
</feature>
<dbReference type="Pfam" id="PF01535">
    <property type="entry name" value="PPR"/>
    <property type="match status" value="1"/>
</dbReference>
<feature type="domain" description="DYW" evidence="6">
    <location>
        <begin position="532"/>
        <end position="624"/>
    </location>
</feature>
<dbReference type="InterPro" id="IPR012592">
    <property type="entry name" value="PROCN"/>
</dbReference>
<feature type="compositionally biased region" description="Low complexity" evidence="3">
    <location>
        <begin position="89"/>
        <end position="112"/>
    </location>
</feature>
<dbReference type="InterPro" id="IPR011990">
    <property type="entry name" value="TPR-like_helical_dom_sf"/>
</dbReference>
<keyword evidence="8" id="KW-1185">Reference proteome</keyword>
<dbReference type="EMBL" id="CM010716">
    <property type="protein sequence ID" value="RZC49989.1"/>
    <property type="molecule type" value="Genomic_DNA"/>
</dbReference>
<reference evidence="7 8" key="1">
    <citation type="journal article" date="2018" name="Science">
        <title>The opium poppy genome and morphinan production.</title>
        <authorList>
            <person name="Guo L."/>
            <person name="Winzer T."/>
            <person name="Yang X."/>
            <person name="Li Y."/>
            <person name="Ning Z."/>
            <person name="He Z."/>
            <person name="Teodor R."/>
            <person name="Lu Y."/>
            <person name="Bowser T.A."/>
            <person name="Graham I.A."/>
            <person name="Ye K."/>
        </authorList>
    </citation>
    <scope>NUCLEOTIDE SEQUENCE [LARGE SCALE GENOMIC DNA]</scope>
    <source>
        <strain evidence="8">cv. HN1</strain>
        <tissue evidence="7">Leaves</tissue>
    </source>
</reference>
<dbReference type="STRING" id="3469.A0A4Y7IR77"/>
<gene>
    <name evidence="7" type="ORF">C5167_018415</name>
</gene>
<proteinExistence type="predicted"/>
<feature type="compositionally biased region" description="Low complexity" evidence="3">
    <location>
        <begin position="126"/>
        <end position="148"/>
    </location>
</feature>
<feature type="domain" description="RNA recognition motif spliceosomal PrP8" evidence="5">
    <location>
        <begin position="1013"/>
        <end position="1054"/>
    </location>
</feature>
<evidence type="ECO:0000259" key="6">
    <source>
        <dbReference type="Pfam" id="PF14432"/>
    </source>
</evidence>
<dbReference type="GO" id="GO:0008270">
    <property type="term" value="F:zinc ion binding"/>
    <property type="evidence" value="ECO:0007669"/>
    <property type="project" value="InterPro"/>
</dbReference>
<feature type="domain" description="PROCN" evidence="4">
    <location>
        <begin position="662"/>
        <end position="886"/>
    </location>
</feature>
<dbReference type="PANTHER" id="PTHR11140">
    <property type="entry name" value="PRE-MRNA SPLICING FACTOR PRP8"/>
    <property type="match status" value="1"/>
</dbReference>
<evidence type="ECO:0000256" key="2">
    <source>
        <dbReference type="PROSITE-ProRule" id="PRU00708"/>
    </source>
</evidence>
<feature type="repeat" description="PPR" evidence="2">
    <location>
        <begin position="341"/>
        <end position="375"/>
    </location>
</feature>
<dbReference type="GO" id="GO:0030623">
    <property type="term" value="F:U5 snRNA binding"/>
    <property type="evidence" value="ECO:0007669"/>
    <property type="project" value="InterPro"/>
</dbReference>
<evidence type="ECO:0000313" key="8">
    <source>
        <dbReference type="Proteomes" id="UP000316621"/>
    </source>
</evidence>
<dbReference type="SUPFAM" id="SSF53098">
    <property type="entry name" value="Ribonuclease H-like"/>
    <property type="match status" value="1"/>
</dbReference>
<dbReference type="InterPro" id="IPR012337">
    <property type="entry name" value="RNaseH-like_sf"/>
</dbReference>
<dbReference type="InterPro" id="IPR027652">
    <property type="entry name" value="PRP8"/>
</dbReference>
<dbReference type="GO" id="GO:0017070">
    <property type="term" value="F:U6 snRNA binding"/>
    <property type="evidence" value="ECO:0007669"/>
    <property type="project" value="TreeGrafter"/>
</dbReference>
<dbReference type="AlphaFoldDB" id="A0A4Y7IR77"/>
<dbReference type="Pfam" id="PF08083">
    <property type="entry name" value="PROCN"/>
    <property type="match status" value="1"/>
</dbReference>
<accession>A0A4Y7IR77</accession>
<dbReference type="GO" id="GO:0030619">
    <property type="term" value="F:U1 snRNA binding"/>
    <property type="evidence" value="ECO:0007669"/>
    <property type="project" value="TreeGrafter"/>
</dbReference>
<dbReference type="Gene3D" id="1.25.40.10">
    <property type="entry name" value="Tetratricopeptide repeat domain"/>
    <property type="match status" value="1"/>
</dbReference>
<dbReference type="PANTHER" id="PTHR11140:SF0">
    <property type="entry name" value="PRE-MRNA-PROCESSING-SPLICING FACTOR 8"/>
    <property type="match status" value="1"/>
</dbReference>
<keyword evidence="1" id="KW-0677">Repeat</keyword>
<dbReference type="InterPro" id="IPR002885">
    <property type="entry name" value="PPR_rpt"/>
</dbReference>
<dbReference type="GO" id="GO:0005682">
    <property type="term" value="C:U5 snRNP"/>
    <property type="evidence" value="ECO:0007669"/>
    <property type="project" value="TreeGrafter"/>
</dbReference>
<name>A0A4Y7IR77_PAPSO</name>
<dbReference type="InterPro" id="IPR042516">
    <property type="entry name" value="Prp8_U5-snRNA-bd_sf"/>
</dbReference>
<dbReference type="GO" id="GO:0000244">
    <property type="term" value="P:spliceosomal tri-snRNP complex assembly"/>
    <property type="evidence" value="ECO:0007669"/>
    <property type="project" value="TreeGrafter"/>
</dbReference>
<organism evidence="7 8">
    <name type="scientific">Papaver somniferum</name>
    <name type="common">Opium poppy</name>
    <dbReference type="NCBI Taxonomy" id="3469"/>
    <lineage>
        <taxon>Eukaryota</taxon>
        <taxon>Viridiplantae</taxon>
        <taxon>Streptophyta</taxon>
        <taxon>Embryophyta</taxon>
        <taxon>Tracheophyta</taxon>
        <taxon>Spermatophyta</taxon>
        <taxon>Magnoliopsida</taxon>
        <taxon>Ranunculales</taxon>
        <taxon>Papaveraceae</taxon>
        <taxon>Papaveroideae</taxon>
        <taxon>Papaver</taxon>
    </lineage>
</organism>
<evidence type="ECO:0000259" key="4">
    <source>
        <dbReference type="Pfam" id="PF08083"/>
    </source>
</evidence>
<feature type="compositionally biased region" description="Polar residues" evidence="3">
    <location>
        <begin position="155"/>
        <end position="172"/>
    </location>
</feature>
<evidence type="ECO:0000256" key="1">
    <source>
        <dbReference type="ARBA" id="ARBA00022737"/>
    </source>
</evidence>
<dbReference type="NCBIfam" id="TIGR00756">
    <property type="entry name" value="PPR"/>
    <property type="match status" value="1"/>
</dbReference>
<protein>
    <recommendedName>
        <fullName evidence="9">DYW domain-containing protein</fullName>
    </recommendedName>
</protein>
<dbReference type="Pfam" id="PF14432">
    <property type="entry name" value="DYW_deaminase"/>
    <property type="match status" value="1"/>
</dbReference>